<organism evidence="2 3">
    <name type="scientific">Cylindrodendrum hubeiense</name>
    <dbReference type="NCBI Taxonomy" id="595255"/>
    <lineage>
        <taxon>Eukaryota</taxon>
        <taxon>Fungi</taxon>
        <taxon>Dikarya</taxon>
        <taxon>Ascomycota</taxon>
        <taxon>Pezizomycotina</taxon>
        <taxon>Sordariomycetes</taxon>
        <taxon>Hypocreomycetidae</taxon>
        <taxon>Hypocreales</taxon>
        <taxon>Nectriaceae</taxon>
        <taxon>Cylindrodendrum</taxon>
    </lineage>
</organism>
<dbReference type="OrthoDB" id="20872at2759"/>
<evidence type="ECO:0000313" key="3">
    <source>
        <dbReference type="Proteomes" id="UP000722485"/>
    </source>
</evidence>
<dbReference type="Proteomes" id="UP000722485">
    <property type="component" value="Unassembled WGS sequence"/>
</dbReference>
<dbReference type="InterPro" id="IPR053137">
    <property type="entry name" value="NLR-like"/>
</dbReference>
<dbReference type="InterPro" id="IPR000845">
    <property type="entry name" value="Nucleoside_phosphorylase_d"/>
</dbReference>
<evidence type="ECO:0000259" key="1">
    <source>
        <dbReference type="Pfam" id="PF01048"/>
    </source>
</evidence>
<feature type="domain" description="Nucleoside phosphorylase" evidence="1">
    <location>
        <begin position="14"/>
        <end position="162"/>
    </location>
</feature>
<dbReference type="EMBL" id="JAANBB010000570">
    <property type="protein sequence ID" value="KAF7539124.1"/>
    <property type="molecule type" value="Genomic_DNA"/>
</dbReference>
<dbReference type="PANTHER" id="PTHR46082:SF6">
    <property type="entry name" value="AAA+ ATPASE DOMAIN-CONTAINING PROTEIN-RELATED"/>
    <property type="match status" value="1"/>
</dbReference>
<dbReference type="InterPro" id="IPR027417">
    <property type="entry name" value="P-loop_NTPase"/>
</dbReference>
<gene>
    <name evidence="2" type="ORF">G7Z17_g12489</name>
</gene>
<evidence type="ECO:0000313" key="2">
    <source>
        <dbReference type="EMBL" id="KAF7539124.1"/>
    </source>
</evidence>
<dbReference type="SUPFAM" id="SSF53167">
    <property type="entry name" value="Purine and uridine phosphorylases"/>
    <property type="match status" value="1"/>
</dbReference>
<dbReference type="GO" id="GO:0003824">
    <property type="term" value="F:catalytic activity"/>
    <property type="evidence" value="ECO:0007669"/>
    <property type="project" value="InterPro"/>
</dbReference>
<sequence length="513" mass="56598">MSSSRPSSRDDFEVAIICALPLECDAASYIFDEFWDENGDRYGRAVGDPNSYRTGRVGKYNVVLALLSHMGKTSAASAAASIRMSYSGLQLALLVGVCGGARHSREGEILLGDVVISKTIIQYDFGRQYPDKFVHKNTVVDCRSHPNKDIRTLLATFETDRGIDKLEQRTAYFLQQLQAKLVQTRRRGKYDYPGMAEDKLFEPAYRHKHHVSPMCICREYSGELDPVCDEALISTCADLGCDDEHLITRERLQAKQQSEHDRCDTLQQPAVHVGAIASGDKVMKSAADRDRLSREAGVIAFEMEGAGVWDEVPCIVVKGVCDYADSHKHKGWQNFAAATAASASKAILEFSTRTDKVMKASPAGHRMVPFGRNEDFVGREAALSKLLDRIPPMTIKDNCQRTAIEGLGGIGKTQIALEAAFRVHREYPHCSVFWVPAVDATSFENAYREIGRLLGVKGIDSDEADVKTLVQATLSREDAGQWLLIVDNADDPELLFGPSGLSKYLPFSSSGAF</sequence>
<dbReference type="AlphaFoldDB" id="A0A9P5GY86"/>
<protein>
    <recommendedName>
        <fullName evidence="1">Nucleoside phosphorylase domain-containing protein</fullName>
    </recommendedName>
</protein>
<dbReference type="GO" id="GO:0009116">
    <property type="term" value="P:nucleoside metabolic process"/>
    <property type="evidence" value="ECO:0007669"/>
    <property type="project" value="InterPro"/>
</dbReference>
<feature type="domain" description="Nucleoside phosphorylase" evidence="1">
    <location>
        <begin position="258"/>
        <end position="347"/>
    </location>
</feature>
<comment type="caution">
    <text evidence="2">The sequence shown here is derived from an EMBL/GenBank/DDBJ whole genome shotgun (WGS) entry which is preliminary data.</text>
</comment>
<accession>A0A9P5GY86</accession>
<keyword evidence="3" id="KW-1185">Reference proteome</keyword>
<proteinExistence type="predicted"/>
<dbReference type="PANTHER" id="PTHR46082">
    <property type="entry name" value="ATP/GTP-BINDING PROTEIN-RELATED"/>
    <property type="match status" value="1"/>
</dbReference>
<dbReference type="InterPro" id="IPR035994">
    <property type="entry name" value="Nucleoside_phosphorylase_sf"/>
</dbReference>
<reference evidence="2" key="1">
    <citation type="submission" date="2020-03" db="EMBL/GenBank/DDBJ databases">
        <title>Draft Genome Sequence of Cylindrodendrum hubeiense.</title>
        <authorList>
            <person name="Buettner E."/>
            <person name="Kellner H."/>
        </authorList>
    </citation>
    <scope>NUCLEOTIDE SEQUENCE</scope>
    <source>
        <strain evidence="2">IHI 201604</strain>
    </source>
</reference>
<dbReference type="Gene3D" id="3.40.50.1580">
    <property type="entry name" value="Nucleoside phosphorylase domain"/>
    <property type="match status" value="1"/>
</dbReference>
<name>A0A9P5GY86_9HYPO</name>
<dbReference type="Pfam" id="PF01048">
    <property type="entry name" value="PNP_UDP_1"/>
    <property type="match status" value="2"/>
</dbReference>
<dbReference type="Gene3D" id="3.40.50.300">
    <property type="entry name" value="P-loop containing nucleotide triphosphate hydrolases"/>
    <property type="match status" value="1"/>
</dbReference>
<dbReference type="SUPFAM" id="SSF52540">
    <property type="entry name" value="P-loop containing nucleoside triphosphate hydrolases"/>
    <property type="match status" value="1"/>
</dbReference>